<feature type="transmembrane region" description="Helical" evidence="7">
    <location>
        <begin position="29"/>
        <end position="51"/>
    </location>
</feature>
<dbReference type="EMBL" id="NAJM01000026">
    <property type="protein sequence ID" value="RVX69846.1"/>
    <property type="molecule type" value="Genomic_DNA"/>
</dbReference>
<dbReference type="GO" id="GO:0016020">
    <property type="term" value="C:membrane"/>
    <property type="evidence" value="ECO:0007669"/>
    <property type="project" value="UniProtKB-SubCell"/>
</dbReference>
<feature type="transmembrane region" description="Helical" evidence="7">
    <location>
        <begin position="118"/>
        <end position="138"/>
    </location>
</feature>
<dbReference type="InterPro" id="IPR036259">
    <property type="entry name" value="MFS_trans_sf"/>
</dbReference>
<dbReference type="Gene3D" id="1.20.1250.20">
    <property type="entry name" value="MFS general substrate transporter like domains"/>
    <property type="match status" value="1"/>
</dbReference>
<comment type="similarity">
    <text evidence="2">Belongs to the major facilitator superfamily. Sugar transporter (TC 2.A.1.1) family.</text>
</comment>
<dbReference type="PROSITE" id="PS00217">
    <property type="entry name" value="SUGAR_TRANSPORT_2"/>
    <property type="match status" value="1"/>
</dbReference>
<dbReference type="AlphaFoldDB" id="A0A438N2A0"/>
<keyword evidence="6 7" id="KW-0472">Membrane</keyword>
<dbReference type="InterPro" id="IPR005828">
    <property type="entry name" value="MFS_sugar_transport-like"/>
</dbReference>
<feature type="transmembrane region" description="Helical" evidence="7">
    <location>
        <begin position="150"/>
        <end position="171"/>
    </location>
</feature>
<dbReference type="PRINTS" id="PR00171">
    <property type="entry name" value="SUGRTRNSPORT"/>
</dbReference>
<proteinExistence type="inferred from homology"/>
<evidence type="ECO:0000256" key="4">
    <source>
        <dbReference type="ARBA" id="ARBA00022692"/>
    </source>
</evidence>
<accession>A0A438N2A0</accession>
<dbReference type="PANTHER" id="PTHR48022">
    <property type="entry name" value="PLASTIDIC GLUCOSE TRANSPORTER 4"/>
    <property type="match status" value="1"/>
</dbReference>
<evidence type="ECO:0000259" key="8">
    <source>
        <dbReference type="PROSITE" id="PS50850"/>
    </source>
</evidence>
<evidence type="ECO:0000256" key="6">
    <source>
        <dbReference type="ARBA" id="ARBA00023136"/>
    </source>
</evidence>
<evidence type="ECO:0000256" key="1">
    <source>
        <dbReference type="ARBA" id="ARBA00004141"/>
    </source>
</evidence>
<feature type="transmembrane region" description="Helical" evidence="7">
    <location>
        <begin position="89"/>
        <end position="106"/>
    </location>
</feature>
<feature type="transmembrane region" description="Helical" evidence="7">
    <location>
        <begin position="63"/>
        <end position="83"/>
    </location>
</feature>
<dbReference type="Proteomes" id="UP000288859">
    <property type="component" value="Unassembled WGS sequence"/>
</dbReference>
<name>A0A438N2A0_EXOME</name>
<feature type="transmembrane region" description="Helical" evidence="7">
    <location>
        <begin position="237"/>
        <end position="258"/>
    </location>
</feature>
<dbReference type="SUPFAM" id="SSF103473">
    <property type="entry name" value="MFS general substrate transporter"/>
    <property type="match status" value="1"/>
</dbReference>
<comment type="subcellular location">
    <subcellularLocation>
        <location evidence="1">Membrane</location>
        <topology evidence="1">Multi-pass membrane protein</topology>
    </subcellularLocation>
</comment>
<protein>
    <recommendedName>
        <fullName evidence="8">Major facilitator superfamily (MFS) profile domain-containing protein</fullName>
    </recommendedName>
</protein>
<dbReference type="GO" id="GO:0005351">
    <property type="term" value="F:carbohydrate:proton symporter activity"/>
    <property type="evidence" value="ECO:0007669"/>
    <property type="project" value="TreeGrafter"/>
</dbReference>
<sequence length="541" mass="59512">MPVGQWPIMGKAIAHQSWIDYMGNPSKGLTGSVVAIYIAGEAIGALVQTAIGDQLGRIRFMQFMCIVVTIGTAIQTGAINIGMFLAGRGLAGFAVGGLVATVPIYLSEISAPHTRGLIGGISGCGISLGTMASNWVGFACGYAPYGAVQWRLPLGIQIPWGIILFIGLATFMPNSPRMLIRNGKVDEARINFLKIRRDLGSQEAREEFALMHGQIVFEQKREIKSIKEIFKLFRHRALVSIAVQTMTSLTGVNVIQYYQTILYKSLGINSHMILALAAIYGTCAFVSNVITTRYVLDAWGRRPMILTGLSAVVLIEIYAAVMQREFQNTDNKVGKGTTWLYGAEVLPIALRSKVMGLAAASHFIVNVGITEAGPSAFANIQENYYYVFVACSFFFLVVAYFYFPETKHKTLEEIAAAFGDKVVLLTETELAAEDEALGHKVHEMRPKNATRDGMALILQRNASEGLIEDAEGDHKLKSDIELLLRVKWRPYRVVLLIMYMRNGNPSLRPYLFLPTNTALESNLNLLHSKTGARSIQTDLPF</sequence>
<reference evidence="9 10" key="1">
    <citation type="submission" date="2017-03" db="EMBL/GenBank/DDBJ databases">
        <title>Genomes of endolithic fungi from Antarctica.</title>
        <authorList>
            <person name="Coleine C."/>
            <person name="Masonjones S."/>
            <person name="Stajich J.E."/>
        </authorList>
    </citation>
    <scope>NUCLEOTIDE SEQUENCE [LARGE SCALE GENOMIC DNA]</scope>
    <source>
        <strain evidence="9 10">CCFEE 6314</strain>
    </source>
</reference>
<evidence type="ECO:0000256" key="3">
    <source>
        <dbReference type="ARBA" id="ARBA00022448"/>
    </source>
</evidence>
<dbReference type="InterPro" id="IPR003663">
    <property type="entry name" value="Sugar/inositol_transpt"/>
</dbReference>
<gene>
    <name evidence="9" type="ORF">B0A52_05680</name>
</gene>
<feature type="domain" description="Major facilitator superfamily (MFS) profile" evidence="8">
    <location>
        <begin position="1"/>
        <end position="407"/>
    </location>
</feature>
<evidence type="ECO:0000256" key="7">
    <source>
        <dbReference type="SAM" id="Phobius"/>
    </source>
</evidence>
<dbReference type="PROSITE" id="PS50850">
    <property type="entry name" value="MFS"/>
    <property type="match status" value="1"/>
</dbReference>
<dbReference type="InterPro" id="IPR050360">
    <property type="entry name" value="MFS_Sugar_Transporters"/>
</dbReference>
<dbReference type="Pfam" id="PF00083">
    <property type="entry name" value="Sugar_tr"/>
    <property type="match status" value="2"/>
</dbReference>
<dbReference type="PANTHER" id="PTHR48022:SF11">
    <property type="entry name" value="MONOSACCHARIDE TRANSPORTER (HXT8), PUTATIVE (AFU_ORTHOLOGUE AFUA_2G08120)-RELATED"/>
    <property type="match status" value="1"/>
</dbReference>
<evidence type="ECO:0000256" key="2">
    <source>
        <dbReference type="ARBA" id="ARBA00010992"/>
    </source>
</evidence>
<feature type="transmembrane region" description="Helical" evidence="7">
    <location>
        <begin position="384"/>
        <end position="403"/>
    </location>
</feature>
<keyword evidence="3" id="KW-0813">Transport</keyword>
<evidence type="ECO:0000313" key="10">
    <source>
        <dbReference type="Proteomes" id="UP000288859"/>
    </source>
</evidence>
<dbReference type="VEuPathDB" id="FungiDB:PV10_04726"/>
<keyword evidence="4 7" id="KW-0812">Transmembrane</keyword>
<evidence type="ECO:0000313" key="9">
    <source>
        <dbReference type="EMBL" id="RVX69846.1"/>
    </source>
</evidence>
<keyword evidence="5 7" id="KW-1133">Transmembrane helix</keyword>
<comment type="caution">
    <text evidence="9">The sequence shown here is derived from an EMBL/GenBank/DDBJ whole genome shotgun (WGS) entry which is preliminary data.</text>
</comment>
<dbReference type="OrthoDB" id="6612291at2759"/>
<dbReference type="InterPro" id="IPR005829">
    <property type="entry name" value="Sugar_transporter_CS"/>
</dbReference>
<feature type="transmembrane region" description="Helical" evidence="7">
    <location>
        <begin position="303"/>
        <end position="321"/>
    </location>
</feature>
<dbReference type="InterPro" id="IPR020846">
    <property type="entry name" value="MFS_dom"/>
</dbReference>
<organism evidence="9 10">
    <name type="scientific">Exophiala mesophila</name>
    <name type="common">Black yeast-like fungus</name>
    <dbReference type="NCBI Taxonomy" id="212818"/>
    <lineage>
        <taxon>Eukaryota</taxon>
        <taxon>Fungi</taxon>
        <taxon>Dikarya</taxon>
        <taxon>Ascomycota</taxon>
        <taxon>Pezizomycotina</taxon>
        <taxon>Eurotiomycetes</taxon>
        <taxon>Chaetothyriomycetidae</taxon>
        <taxon>Chaetothyriales</taxon>
        <taxon>Herpotrichiellaceae</taxon>
        <taxon>Exophiala</taxon>
    </lineage>
</organism>
<feature type="transmembrane region" description="Helical" evidence="7">
    <location>
        <begin position="270"/>
        <end position="291"/>
    </location>
</feature>
<evidence type="ECO:0000256" key="5">
    <source>
        <dbReference type="ARBA" id="ARBA00022989"/>
    </source>
</evidence>